<dbReference type="Gene3D" id="3.60.10.10">
    <property type="entry name" value="Endonuclease/exonuclease/phosphatase"/>
    <property type="match status" value="1"/>
</dbReference>
<dbReference type="OrthoDB" id="410381at2759"/>
<dbReference type="InterPro" id="IPR036691">
    <property type="entry name" value="Endo/exonu/phosph_ase_sf"/>
</dbReference>
<keyword evidence="1" id="KW-0269">Exonuclease</keyword>
<sequence>MVTSHAARNLIAFQPISERLAVLTINGTVKTHLISVYAPTETSPDQVKDDFYNQLQQTLNSLPWTNVSILAGDFNAHIGTDRTGWEDTMGQFGNGEINDNGMRLLSFAGTNNLLVGKPLPASPETSTH</sequence>
<dbReference type="GO" id="GO:0004519">
    <property type="term" value="F:endonuclease activity"/>
    <property type="evidence" value="ECO:0007669"/>
    <property type="project" value="UniProtKB-KW"/>
</dbReference>
<comment type="caution">
    <text evidence="1">The sequence shown here is derived from an EMBL/GenBank/DDBJ whole genome shotgun (WGS) entry which is preliminary data.</text>
</comment>
<name>A0A8J4X4S9_CLAMG</name>
<dbReference type="EMBL" id="QNUK01000459">
    <property type="protein sequence ID" value="KAF5893028.1"/>
    <property type="molecule type" value="Genomic_DNA"/>
</dbReference>
<dbReference type="GO" id="GO:0004527">
    <property type="term" value="F:exonuclease activity"/>
    <property type="evidence" value="ECO:0007669"/>
    <property type="project" value="UniProtKB-KW"/>
</dbReference>
<evidence type="ECO:0000313" key="2">
    <source>
        <dbReference type="Proteomes" id="UP000727407"/>
    </source>
</evidence>
<keyword evidence="1" id="KW-0540">Nuclease</keyword>
<dbReference type="Proteomes" id="UP000727407">
    <property type="component" value="Unassembled WGS sequence"/>
</dbReference>
<accession>A0A8J4X4S9</accession>
<gene>
    <name evidence="1" type="ORF">DAT39_017270</name>
</gene>
<keyword evidence="1" id="KW-0255">Endonuclease</keyword>
<dbReference type="InterPro" id="IPR027124">
    <property type="entry name" value="Swc5/CFDP1/2"/>
</dbReference>
<proteinExistence type="predicted"/>
<keyword evidence="2" id="KW-1185">Reference proteome</keyword>
<reference evidence="1" key="1">
    <citation type="submission" date="2020-07" db="EMBL/GenBank/DDBJ databases">
        <title>Clarias magur genome sequencing, assembly and annotation.</title>
        <authorList>
            <person name="Kushwaha B."/>
            <person name="Kumar R."/>
            <person name="Das P."/>
            <person name="Joshi C.G."/>
            <person name="Kumar D."/>
            <person name="Nagpure N.S."/>
            <person name="Pandey M."/>
            <person name="Agarwal S."/>
            <person name="Srivastava S."/>
            <person name="Singh M."/>
            <person name="Sahoo L."/>
            <person name="Jayasankar P."/>
            <person name="Meher P.K."/>
            <person name="Koringa P.G."/>
            <person name="Iquebal M.A."/>
            <person name="Das S.P."/>
            <person name="Bit A."/>
            <person name="Patnaik S."/>
            <person name="Patel N."/>
            <person name="Shah T.M."/>
            <person name="Hinsu A."/>
            <person name="Jena J.K."/>
        </authorList>
    </citation>
    <scope>NUCLEOTIDE SEQUENCE</scope>
    <source>
        <strain evidence="1">CIFAMagur01</strain>
        <tissue evidence="1">Testis</tissue>
    </source>
</reference>
<dbReference type="AlphaFoldDB" id="A0A8J4X4S9"/>
<organism evidence="1 2">
    <name type="scientific">Clarias magur</name>
    <name type="common">Asian catfish</name>
    <name type="synonym">Macropteronotus magur</name>
    <dbReference type="NCBI Taxonomy" id="1594786"/>
    <lineage>
        <taxon>Eukaryota</taxon>
        <taxon>Metazoa</taxon>
        <taxon>Chordata</taxon>
        <taxon>Craniata</taxon>
        <taxon>Vertebrata</taxon>
        <taxon>Euteleostomi</taxon>
        <taxon>Actinopterygii</taxon>
        <taxon>Neopterygii</taxon>
        <taxon>Teleostei</taxon>
        <taxon>Ostariophysi</taxon>
        <taxon>Siluriformes</taxon>
        <taxon>Clariidae</taxon>
        <taxon>Clarias</taxon>
    </lineage>
</organism>
<dbReference type="PANTHER" id="PTHR23227">
    <property type="entry name" value="BUCENTAUR RELATED"/>
    <property type="match status" value="1"/>
</dbReference>
<protein>
    <submittedName>
        <fullName evidence="1">Endonuclease exonuclease phosphatase family</fullName>
    </submittedName>
</protein>
<keyword evidence="1" id="KW-0378">Hydrolase</keyword>
<evidence type="ECO:0000313" key="1">
    <source>
        <dbReference type="EMBL" id="KAF5893028.1"/>
    </source>
</evidence>
<feature type="non-terminal residue" evidence="1">
    <location>
        <position position="128"/>
    </location>
</feature>
<dbReference type="PANTHER" id="PTHR23227:SF67">
    <property type="entry name" value="CRANIOFACIAL DEVELOPMENT PROTEIN 2-LIKE"/>
    <property type="match status" value="1"/>
</dbReference>
<dbReference type="SUPFAM" id="SSF56219">
    <property type="entry name" value="DNase I-like"/>
    <property type="match status" value="1"/>
</dbReference>